<accession>A0ABX1WRL4</accession>
<evidence type="ECO:0000259" key="1">
    <source>
        <dbReference type="Pfam" id="PF07883"/>
    </source>
</evidence>
<proteinExistence type="predicted"/>
<dbReference type="SUPFAM" id="SSF51182">
    <property type="entry name" value="RmlC-like cupins"/>
    <property type="match status" value="1"/>
</dbReference>
<dbReference type="InterPro" id="IPR011051">
    <property type="entry name" value="RmlC_Cupin_sf"/>
</dbReference>
<organism evidence="2 3">
    <name type="scientific">Marinifilum caeruleilacunae</name>
    <dbReference type="NCBI Taxonomy" id="2499076"/>
    <lineage>
        <taxon>Bacteria</taxon>
        <taxon>Pseudomonadati</taxon>
        <taxon>Bacteroidota</taxon>
        <taxon>Bacteroidia</taxon>
        <taxon>Marinilabiliales</taxon>
        <taxon>Marinifilaceae</taxon>
    </lineage>
</organism>
<comment type="caution">
    <text evidence="2">The sequence shown here is derived from an EMBL/GenBank/DDBJ whole genome shotgun (WGS) entry which is preliminary data.</text>
</comment>
<gene>
    <name evidence="2" type="ORF">ELS83_02340</name>
</gene>
<keyword evidence="3" id="KW-1185">Reference proteome</keyword>
<dbReference type="EMBL" id="RZNH01000002">
    <property type="protein sequence ID" value="NOU58642.1"/>
    <property type="molecule type" value="Genomic_DNA"/>
</dbReference>
<dbReference type="Gene3D" id="2.60.120.10">
    <property type="entry name" value="Jelly Rolls"/>
    <property type="match status" value="1"/>
</dbReference>
<protein>
    <submittedName>
        <fullName evidence="2">Cupin domain-containing protein</fullName>
    </submittedName>
</protein>
<evidence type="ECO:0000313" key="3">
    <source>
        <dbReference type="Proteomes" id="UP000732105"/>
    </source>
</evidence>
<dbReference type="Proteomes" id="UP000732105">
    <property type="component" value="Unassembled WGS sequence"/>
</dbReference>
<evidence type="ECO:0000313" key="2">
    <source>
        <dbReference type="EMBL" id="NOU58642.1"/>
    </source>
</evidence>
<dbReference type="RefSeq" id="WP_171593906.1">
    <property type="nucleotide sequence ID" value="NZ_RZNH01000002.1"/>
</dbReference>
<name>A0ABX1WRL4_9BACT</name>
<dbReference type="Pfam" id="PF07883">
    <property type="entry name" value="Cupin_2"/>
    <property type="match status" value="1"/>
</dbReference>
<reference evidence="2 3" key="1">
    <citation type="submission" date="2018-12" db="EMBL/GenBank/DDBJ databases">
        <title>Marinifilum JC070 sp. nov., a marine bacterium isolated from Yongle Blue Hole in the South China Sea.</title>
        <authorList>
            <person name="Fu T."/>
        </authorList>
    </citation>
    <scope>NUCLEOTIDE SEQUENCE [LARGE SCALE GENOMIC DNA]</scope>
    <source>
        <strain evidence="2 3">JC070</strain>
    </source>
</reference>
<dbReference type="InterPro" id="IPR014710">
    <property type="entry name" value="RmlC-like_jellyroll"/>
</dbReference>
<sequence length="110" mass="12735">MQDIYPQMIKNLPEADIPFNGVRGWVAQGENQQIVFFEIEPIGEVPRHSHGEQWGMVIDGDMDLTIDGKTKNYRKGDHYYIPEGVLHSAKFNSKTIVMDYFAESDRYKLK</sequence>
<feature type="domain" description="Cupin type-2" evidence="1">
    <location>
        <begin position="36"/>
        <end position="95"/>
    </location>
</feature>
<dbReference type="InterPro" id="IPR013096">
    <property type="entry name" value="Cupin_2"/>
</dbReference>